<dbReference type="GO" id="GO:0005737">
    <property type="term" value="C:cytoplasm"/>
    <property type="evidence" value="ECO:0007669"/>
    <property type="project" value="TreeGrafter"/>
</dbReference>
<dbReference type="GO" id="GO:0008017">
    <property type="term" value="F:microtubule binding"/>
    <property type="evidence" value="ECO:0007669"/>
    <property type="project" value="TreeGrafter"/>
</dbReference>
<dbReference type="RefSeq" id="XP_016693616.1">
    <property type="nucleotide sequence ID" value="XM_016838127.2"/>
</dbReference>
<dbReference type="InterPro" id="IPR007573">
    <property type="entry name" value="QWRF"/>
</dbReference>
<proteinExistence type="inferred from homology"/>
<comment type="similarity">
    <text evidence="1">Belongs to the QWRF family.</text>
</comment>
<reference evidence="2" key="1">
    <citation type="journal article" date="2020" name="Nat. Genet.">
        <title>Genomic diversifications of five Gossypium allopolyploid species and their impact on cotton improvement.</title>
        <authorList>
            <person name="Chen Z.J."/>
            <person name="Sreedasyam A."/>
            <person name="Ando A."/>
            <person name="Song Q."/>
            <person name="De Santiago L.M."/>
            <person name="Hulse-Kemp A.M."/>
            <person name="Ding M."/>
            <person name="Ye W."/>
            <person name="Kirkbride R.C."/>
            <person name="Jenkins J."/>
            <person name="Plott C."/>
            <person name="Lovell J."/>
            <person name="Lin Y.M."/>
            <person name="Vaughn R."/>
            <person name="Liu B."/>
            <person name="Simpson S."/>
            <person name="Scheffler B.E."/>
            <person name="Wen L."/>
            <person name="Saski C.A."/>
            <person name="Grover C.E."/>
            <person name="Hu G."/>
            <person name="Conover J.L."/>
            <person name="Carlson J.W."/>
            <person name="Shu S."/>
            <person name="Boston L.B."/>
            <person name="Williams M."/>
            <person name="Peterson D.G."/>
            <person name="McGee K."/>
            <person name="Jones D.C."/>
            <person name="Wendel J.F."/>
            <person name="Stelly D.M."/>
            <person name="Grimwood J."/>
            <person name="Schmutz J."/>
        </authorList>
    </citation>
    <scope>NUCLEOTIDE SEQUENCE [LARGE SCALE GENOMIC DNA]</scope>
    <source>
        <strain evidence="2">cv. TM-1</strain>
    </source>
</reference>
<dbReference type="Pfam" id="PF04484">
    <property type="entry name" value="QWRF"/>
    <property type="match status" value="1"/>
</dbReference>
<dbReference type="GO" id="GO:0051225">
    <property type="term" value="P:spindle assembly"/>
    <property type="evidence" value="ECO:0007669"/>
    <property type="project" value="TreeGrafter"/>
</dbReference>
<organism evidence="2 3">
    <name type="scientific">Gossypium hirsutum</name>
    <name type="common">Upland cotton</name>
    <name type="synonym">Gossypium mexicanum</name>
    <dbReference type="NCBI Taxonomy" id="3635"/>
    <lineage>
        <taxon>Eukaryota</taxon>
        <taxon>Viridiplantae</taxon>
        <taxon>Streptophyta</taxon>
        <taxon>Embryophyta</taxon>
        <taxon>Tracheophyta</taxon>
        <taxon>Spermatophyta</taxon>
        <taxon>Magnoliopsida</taxon>
        <taxon>eudicotyledons</taxon>
        <taxon>Gunneridae</taxon>
        <taxon>Pentapetalae</taxon>
        <taxon>rosids</taxon>
        <taxon>malvids</taxon>
        <taxon>Malvales</taxon>
        <taxon>Malvaceae</taxon>
        <taxon>Malvoideae</taxon>
        <taxon>Gossypium</taxon>
    </lineage>
</organism>
<sequence length="114" mass="13040">MSPRLRNGLDDNLVTRLSILSFVGNDFKIGENKVLDANLLRLLHNWWLQWRFVNARVDATLSSQRSNAEMIFLDEWTILDHDYYSSLSGSTKALMASMVRLPVVYGAKVDVPKL</sequence>
<dbReference type="PaxDb" id="3635-A0A1U8JTK8"/>
<dbReference type="GO" id="GO:0005880">
    <property type="term" value="C:nuclear microtubule"/>
    <property type="evidence" value="ECO:0007669"/>
    <property type="project" value="TreeGrafter"/>
</dbReference>
<evidence type="ECO:0000313" key="3">
    <source>
        <dbReference type="RefSeq" id="XP_016693616.1"/>
    </source>
</evidence>
<accession>A0A1U8JTK8</accession>
<dbReference type="STRING" id="3635.A0A1U8JTK8"/>
<dbReference type="PANTHER" id="PTHR31807">
    <property type="entry name" value="AUGMIN FAMILY MEMBER"/>
    <property type="match status" value="1"/>
</dbReference>
<name>A0A1U8JTK8_GOSHI</name>
<evidence type="ECO:0000256" key="1">
    <source>
        <dbReference type="ARBA" id="ARBA00010016"/>
    </source>
</evidence>
<dbReference type="GeneID" id="107910314"/>
<keyword evidence="2" id="KW-1185">Reference proteome</keyword>
<dbReference type="KEGG" id="ghi:107910314"/>
<dbReference type="AlphaFoldDB" id="A0A1U8JTK8"/>
<evidence type="ECO:0000313" key="2">
    <source>
        <dbReference type="Proteomes" id="UP000818029"/>
    </source>
</evidence>
<dbReference type="OrthoDB" id="1676339at2759"/>
<reference evidence="3" key="2">
    <citation type="submission" date="2025-08" db="UniProtKB">
        <authorList>
            <consortium name="RefSeq"/>
        </authorList>
    </citation>
    <scope>IDENTIFICATION</scope>
</reference>
<dbReference type="Proteomes" id="UP000818029">
    <property type="component" value="Chromosome D02"/>
</dbReference>
<dbReference type="PANTHER" id="PTHR31807:SF38">
    <property type="entry name" value="QWRF MOTIF-CONTAINING PROTEIN 9"/>
    <property type="match status" value="1"/>
</dbReference>
<gene>
    <name evidence="3" type="primary">LOC107910314</name>
</gene>
<protein>
    <submittedName>
        <fullName evidence="3">QWRF motif-containing protein 2</fullName>
    </submittedName>
</protein>